<evidence type="ECO:0000256" key="1">
    <source>
        <dbReference type="ARBA" id="ARBA00004141"/>
    </source>
</evidence>
<feature type="transmembrane region" description="Helical" evidence="6">
    <location>
        <begin position="27"/>
        <end position="44"/>
    </location>
</feature>
<proteinExistence type="predicted"/>
<evidence type="ECO:0000256" key="6">
    <source>
        <dbReference type="SAM" id="Phobius"/>
    </source>
</evidence>
<feature type="transmembrane region" description="Helical" evidence="6">
    <location>
        <begin position="65"/>
        <end position="84"/>
    </location>
</feature>
<feature type="transmembrane region" description="Helical" evidence="6">
    <location>
        <begin position="240"/>
        <end position="258"/>
    </location>
</feature>
<keyword evidence="2 6" id="KW-0812">Transmembrane</keyword>
<evidence type="ECO:0000256" key="4">
    <source>
        <dbReference type="ARBA" id="ARBA00023136"/>
    </source>
</evidence>
<keyword evidence="4 6" id="KW-0472">Membrane</keyword>
<feature type="transmembrane region" description="Helical" evidence="6">
    <location>
        <begin position="369"/>
        <end position="391"/>
    </location>
</feature>
<feature type="transmembrane region" description="Helical" evidence="6">
    <location>
        <begin position="335"/>
        <end position="357"/>
    </location>
</feature>
<comment type="caution">
    <text evidence="7">The sequence shown here is derived from an EMBL/GenBank/DDBJ whole genome shotgun (WGS) entry which is preliminary data.</text>
</comment>
<dbReference type="GO" id="GO:0016020">
    <property type="term" value="C:membrane"/>
    <property type="evidence" value="ECO:0007669"/>
    <property type="project" value="UniProtKB-SubCell"/>
</dbReference>
<evidence type="ECO:0000313" key="7">
    <source>
        <dbReference type="EMBL" id="PKY99568.1"/>
    </source>
</evidence>
<evidence type="ECO:0000313" key="8">
    <source>
        <dbReference type="Proteomes" id="UP000234778"/>
    </source>
</evidence>
<dbReference type="Pfam" id="PF07690">
    <property type="entry name" value="MFS_1"/>
    <property type="match status" value="1"/>
</dbReference>
<dbReference type="PANTHER" id="PTHR23514:SF13">
    <property type="entry name" value="INNER MEMBRANE PROTEIN YBJJ"/>
    <property type="match status" value="1"/>
</dbReference>
<feature type="transmembrane region" description="Helical" evidence="6">
    <location>
        <begin position="310"/>
        <end position="329"/>
    </location>
</feature>
<dbReference type="AlphaFoldDB" id="A0A2I1KVD3"/>
<dbReference type="GeneID" id="81707596"/>
<dbReference type="SUPFAM" id="SSF103473">
    <property type="entry name" value="MFS general substrate transporter"/>
    <property type="match status" value="1"/>
</dbReference>
<dbReference type="InterPro" id="IPR051788">
    <property type="entry name" value="MFS_Transporter"/>
</dbReference>
<reference evidence="7 8" key="1">
    <citation type="submission" date="2017-12" db="EMBL/GenBank/DDBJ databases">
        <title>Phylogenetic diversity of female urinary microbiome.</title>
        <authorList>
            <person name="Thomas-White K."/>
            <person name="Wolfe A.J."/>
        </authorList>
    </citation>
    <scope>NUCLEOTIDE SEQUENCE [LARGE SCALE GENOMIC DNA]</scope>
    <source>
        <strain evidence="7 8">UMB0319</strain>
    </source>
</reference>
<name>A0A2I1KVD3_9ACTO</name>
<comment type="subcellular location">
    <subcellularLocation>
        <location evidence="1">Membrane</location>
        <topology evidence="1">Multi-pass membrane protein</topology>
    </subcellularLocation>
</comment>
<sequence>MTLASPGAATSHPGRPAHAPALVKARIAVYLTFFANGLGFSNLVPRYPEVLEHLGITKAAFGQALMFNSIGALVAGLAASWFITRFTSARVASLGMIVLGLGLLGAVCSGSWILFALCMAWVGGTDAIVDVAQNAHGLRVERRWGSSIITSFHAAWSLGAVVGATLGQAMAGWGVGIRLHMLLVLVLLTVVSMSASRWTIKGPDSDDRETVSAPSAGSASAPAEVDLDDAGLVTARASRLVTVVVIVVLGLMCAAAMFPEDVTANWSSLLLTEQGAPVSMRGMGLVALQTTMIVGRLLGDAVIDRLGARAVIGGGGVLVAAGMGLALVMDSTVGTMIGMVVAGAGCAVAVPVGFAAADDVPGLRPGMGLTIVSWLARCIMLVSPPVVGWFADAFGTWVALVYGLLGGAIMAVSWPVLRKGRRSDAISAQGVAEA</sequence>
<keyword evidence="3 6" id="KW-1133">Transmembrane helix</keyword>
<evidence type="ECO:0000256" key="3">
    <source>
        <dbReference type="ARBA" id="ARBA00022989"/>
    </source>
</evidence>
<dbReference type="InterPro" id="IPR036259">
    <property type="entry name" value="MFS_trans_sf"/>
</dbReference>
<dbReference type="Proteomes" id="UP000234778">
    <property type="component" value="Unassembled WGS sequence"/>
</dbReference>
<feature type="transmembrane region" description="Helical" evidence="6">
    <location>
        <begin position="397"/>
        <end position="417"/>
    </location>
</feature>
<feature type="region of interest" description="Disordered" evidence="5">
    <location>
        <begin position="201"/>
        <end position="222"/>
    </location>
</feature>
<dbReference type="InterPro" id="IPR011701">
    <property type="entry name" value="MFS"/>
</dbReference>
<dbReference type="PANTHER" id="PTHR23514">
    <property type="entry name" value="BYPASS OF STOP CODON PROTEIN 6"/>
    <property type="match status" value="1"/>
</dbReference>
<dbReference type="EMBL" id="PKHA01000001">
    <property type="protein sequence ID" value="PKY99568.1"/>
    <property type="molecule type" value="Genomic_DNA"/>
</dbReference>
<evidence type="ECO:0000256" key="5">
    <source>
        <dbReference type="SAM" id="MobiDB-lite"/>
    </source>
</evidence>
<dbReference type="RefSeq" id="WP_101637807.1">
    <property type="nucleotide sequence ID" value="NZ_JADNGB010000001.1"/>
</dbReference>
<dbReference type="CDD" id="cd17393">
    <property type="entry name" value="MFS_MosC_like"/>
    <property type="match status" value="1"/>
</dbReference>
<dbReference type="Gene3D" id="1.20.1250.20">
    <property type="entry name" value="MFS general substrate transporter like domains"/>
    <property type="match status" value="1"/>
</dbReference>
<dbReference type="GO" id="GO:0022857">
    <property type="term" value="F:transmembrane transporter activity"/>
    <property type="evidence" value="ECO:0007669"/>
    <property type="project" value="InterPro"/>
</dbReference>
<gene>
    <name evidence="7" type="ORF">CYJ26_01360</name>
</gene>
<feature type="transmembrane region" description="Helical" evidence="6">
    <location>
        <begin position="170"/>
        <end position="191"/>
    </location>
</feature>
<feature type="compositionally biased region" description="Low complexity" evidence="5">
    <location>
        <begin position="212"/>
        <end position="222"/>
    </location>
</feature>
<evidence type="ECO:0000256" key="2">
    <source>
        <dbReference type="ARBA" id="ARBA00022692"/>
    </source>
</evidence>
<feature type="transmembrane region" description="Helical" evidence="6">
    <location>
        <begin position="278"/>
        <end position="298"/>
    </location>
</feature>
<feature type="transmembrane region" description="Helical" evidence="6">
    <location>
        <begin position="96"/>
        <end position="123"/>
    </location>
</feature>
<organism evidence="7 8">
    <name type="scientific">Actinomyces urogenitalis</name>
    <dbReference type="NCBI Taxonomy" id="103621"/>
    <lineage>
        <taxon>Bacteria</taxon>
        <taxon>Bacillati</taxon>
        <taxon>Actinomycetota</taxon>
        <taxon>Actinomycetes</taxon>
        <taxon>Actinomycetales</taxon>
        <taxon>Actinomycetaceae</taxon>
        <taxon>Actinomyces</taxon>
    </lineage>
</organism>
<accession>A0A2I1KVD3</accession>
<protein>
    <submittedName>
        <fullName evidence="7">MFS transporter</fullName>
    </submittedName>
</protein>